<evidence type="ECO:0000313" key="2">
    <source>
        <dbReference type="EMBL" id="AFZ34835.1"/>
    </source>
</evidence>
<keyword evidence="3" id="KW-1185">Reference proteome</keyword>
<evidence type="ECO:0000313" key="3">
    <source>
        <dbReference type="Proteomes" id="UP000010473"/>
    </source>
</evidence>
<dbReference type="OrthoDB" id="9883356at2"/>
<gene>
    <name evidence="2" type="ordered locus">Sta7437_1265</name>
</gene>
<organism evidence="2 3">
    <name type="scientific">Stanieria cyanosphaera (strain ATCC 29371 / PCC 7437)</name>
    <dbReference type="NCBI Taxonomy" id="111780"/>
    <lineage>
        <taxon>Bacteria</taxon>
        <taxon>Bacillati</taxon>
        <taxon>Cyanobacteriota</taxon>
        <taxon>Cyanophyceae</taxon>
        <taxon>Pleurocapsales</taxon>
        <taxon>Dermocarpellaceae</taxon>
        <taxon>Stanieria</taxon>
    </lineage>
</organism>
<dbReference type="RefSeq" id="WP_015192508.1">
    <property type="nucleotide sequence ID" value="NC_019748.1"/>
</dbReference>
<reference evidence="3" key="1">
    <citation type="journal article" date="2013" name="Proc. Natl. Acad. Sci. U.S.A.">
        <title>Improving the coverage of the cyanobacterial phylum using diversity-driven genome sequencing.</title>
        <authorList>
            <person name="Shih P.M."/>
            <person name="Wu D."/>
            <person name="Latifi A."/>
            <person name="Axen S.D."/>
            <person name="Fewer D.P."/>
            <person name="Talla E."/>
            <person name="Calteau A."/>
            <person name="Cai F."/>
            <person name="Tandeau de Marsac N."/>
            <person name="Rippka R."/>
            <person name="Herdman M."/>
            <person name="Sivonen K."/>
            <person name="Coursin T."/>
            <person name="Laurent T."/>
            <person name="Goodwin L."/>
            <person name="Nolan M."/>
            <person name="Davenport K.W."/>
            <person name="Han C.S."/>
            <person name="Rubin E.M."/>
            <person name="Eisen J.A."/>
            <person name="Woyke T."/>
            <person name="Gugger M."/>
            <person name="Kerfeld C.A."/>
        </authorList>
    </citation>
    <scope>NUCLEOTIDE SEQUENCE [LARGE SCALE GENOMIC DNA]</scope>
    <source>
        <strain evidence="3">ATCC 29371 / PCC 7437</strain>
    </source>
</reference>
<dbReference type="Proteomes" id="UP000010473">
    <property type="component" value="Chromosome"/>
</dbReference>
<keyword evidence="1" id="KW-0732">Signal</keyword>
<dbReference type="HOGENOM" id="CLU_2791931_0_0_3"/>
<sequence>MKKLLYSLVTSVAILGLNVFPSQALESNLDQDIANQVESSQNEIQLATTSNNTYKYCFWIAMGIKVCF</sequence>
<dbReference type="KEGG" id="scs:Sta7437_1265"/>
<evidence type="ECO:0000256" key="1">
    <source>
        <dbReference type="SAM" id="SignalP"/>
    </source>
</evidence>
<dbReference type="AlphaFoldDB" id="K9XQD9"/>
<feature type="chain" id="PRO_5003937949" evidence="1">
    <location>
        <begin position="25"/>
        <end position="68"/>
    </location>
</feature>
<name>K9XQD9_STAC7</name>
<dbReference type="EMBL" id="CP003653">
    <property type="protein sequence ID" value="AFZ34835.1"/>
    <property type="molecule type" value="Genomic_DNA"/>
</dbReference>
<feature type="signal peptide" evidence="1">
    <location>
        <begin position="1"/>
        <end position="24"/>
    </location>
</feature>
<accession>K9XQD9</accession>
<protein>
    <submittedName>
        <fullName evidence="2">Uncharacterized protein</fullName>
    </submittedName>
</protein>
<proteinExistence type="predicted"/>